<proteinExistence type="predicted"/>
<dbReference type="Proteomes" id="UP000050794">
    <property type="component" value="Unassembled WGS sequence"/>
</dbReference>
<dbReference type="AlphaFoldDB" id="A0A183VF92"/>
<evidence type="ECO:0000313" key="2">
    <source>
        <dbReference type="EMBL" id="VDM50733.1"/>
    </source>
</evidence>
<dbReference type="EMBL" id="UYWY01026867">
    <property type="protein sequence ID" value="VDM50733.1"/>
    <property type="molecule type" value="Genomic_DNA"/>
</dbReference>
<reference evidence="2 3" key="2">
    <citation type="submission" date="2018-11" db="EMBL/GenBank/DDBJ databases">
        <authorList>
            <consortium name="Pathogen Informatics"/>
        </authorList>
    </citation>
    <scope>NUCLEOTIDE SEQUENCE [LARGE SCALE GENOMIC DNA]</scope>
</reference>
<reference evidence="4" key="1">
    <citation type="submission" date="2016-06" db="UniProtKB">
        <authorList>
            <consortium name="WormBaseParasite"/>
        </authorList>
    </citation>
    <scope>IDENTIFICATION</scope>
</reference>
<keyword evidence="3" id="KW-1185">Reference proteome</keyword>
<accession>A0A183VF92</accession>
<evidence type="ECO:0000313" key="4">
    <source>
        <dbReference type="WBParaSite" id="TCNE_0001941601-mRNA-1"/>
    </source>
</evidence>
<name>A0A183VF92_TOXCA</name>
<dbReference type="WBParaSite" id="TCNE_0001941601-mRNA-1">
    <property type="protein sequence ID" value="TCNE_0001941601-mRNA-1"/>
    <property type="gene ID" value="TCNE_0001941601"/>
</dbReference>
<gene>
    <name evidence="2" type="ORF">TCNE_LOCUS19412</name>
</gene>
<keyword evidence="1" id="KW-0175">Coiled coil</keyword>
<protein>
    <submittedName>
        <fullName evidence="2 4">Uncharacterized protein</fullName>
    </submittedName>
</protein>
<feature type="coiled-coil region" evidence="1">
    <location>
        <begin position="41"/>
        <end position="75"/>
    </location>
</feature>
<organism evidence="3 4">
    <name type="scientific">Toxocara canis</name>
    <name type="common">Canine roundworm</name>
    <dbReference type="NCBI Taxonomy" id="6265"/>
    <lineage>
        <taxon>Eukaryota</taxon>
        <taxon>Metazoa</taxon>
        <taxon>Ecdysozoa</taxon>
        <taxon>Nematoda</taxon>
        <taxon>Chromadorea</taxon>
        <taxon>Rhabditida</taxon>
        <taxon>Spirurina</taxon>
        <taxon>Ascaridomorpha</taxon>
        <taxon>Ascaridoidea</taxon>
        <taxon>Toxocaridae</taxon>
        <taxon>Toxocara</taxon>
    </lineage>
</organism>
<evidence type="ECO:0000256" key="1">
    <source>
        <dbReference type="SAM" id="Coils"/>
    </source>
</evidence>
<sequence length="80" mass="9039">MSEVIQNTKVNVTDAEQISFETCRCESITAEAHIPQDFMRLKGMDNIVSELKLKLKELKAALHAEEHENVALNERANKVS</sequence>
<evidence type="ECO:0000313" key="3">
    <source>
        <dbReference type="Proteomes" id="UP000050794"/>
    </source>
</evidence>